<dbReference type="GO" id="GO:0004674">
    <property type="term" value="F:protein serine/threonine kinase activity"/>
    <property type="evidence" value="ECO:0007669"/>
    <property type="project" value="UniProtKB-EC"/>
</dbReference>
<dbReference type="GO" id="GO:0048544">
    <property type="term" value="P:recognition of pollen"/>
    <property type="evidence" value="ECO:0007669"/>
    <property type="project" value="InterPro"/>
</dbReference>
<dbReference type="SMART" id="SM00108">
    <property type="entry name" value="B_lectin"/>
    <property type="match status" value="1"/>
</dbReference>
<dbReference type="InterPro" id="IPR001480">
    <property type="entry name" value="Bulb-type_lectin_dom"/>
</dbReference>
<dbReference type="Proteomes" id="UP000604825">
    <property type="component" value="Unassembled WGS sequence"/>
</dbReference>
<evidence type="ECO:0000313" key="10">
    <source>
        <dbReference type="EMBL" id="CAD6268308.1"/>
    </source>
</evidence>
<dbReference type="GO" id="GO:0016020">
    <property type="term" value="C:membrane"/>
    <property type="evidence" value="ECO:0007669"/>
    <property type="project" value="UniProtKB-SubCell"/>
</dbReference>
<dbReference type="EMBL" id="CAJGYO010000014">
    <property type="protein sequence ID" value="CAD6268308.1"/>
    <property type="molecule type" value="Genomic_DNA"/>
</dbReference>
<feature type="region of interest" description="Disordered" evidence="8">
    <location>
        <begin position="250"/>
        <end position="272"/>
    </location>
</feature>
<feature type="domain" description="Bulb-type lectin" evidence="9">
    <location>
        <begin position="1"/>
        <end position="141"/>
    </location>
</feature>
<comment type="caution">
    <text evidence="10">The sequence shown here is derived from an EMBL/GenBank/DDBJ whole genome shotgun (WGS) entry which is preliminary data.</text>
</comment>
<comment type="subcellular location">
    <subcellularLocation>
        <location evidence="1">Membrane</location>
        <topology evidence="1">Single-pass type I membrane protein</topology>
    </subcellularLocation>
</comment>
<keyword evidence="5" id="KW-0675">Receptor</keyword>
<evidence type="ECO:0000259" key="9">
    <source>
        <dbReference type="PROSITE" id="PS50927"/>
    </source>
</evidence>
<organism evidence="10 11">
    <name type="scientific">Miscanthus lutarioriparius</name>
    <dbReference type="NCBI Taxonomy" id="422564"/>
    <lineage>
        <taxon>Eukaryota</taxon>
        <taxon>Viridiplantae</taxon>
        <taxon>Streptophyta</taxon>
        <taxon>Embryophyta</taxon>
        <taxon>Tracheophyta</taxon>
        <taxon>Spermatophyta</taxon>
        <taxon>Magnoliopsida</taxon>
        <taxon>Liliopsida</taxon>
        <taxon>Poales</taxon>
        <taxon>Poaceae</taxon>
        <taxon>PACMAD clade</taxon>
        <taxon>Panicoideae</taxon>
        <taxon>Andropogonodae</taxon>
        <taxon>Andropogoneae</taxon>
        <taxon>Saccharinae</taxon>
        <taxon>Miscanthus</taxon>
    </lineage>
</organism>
<dbReference type="AlphaFoldDB" id="A0A811RDG1"/>
<protein>
    <recommendedName>
        <fullName evidence="2">non-specific serine/threonine protein kinase</fullName>
        <ecNumber evidence="2">2.7.11.1</ecNumber>
    </recommendedName>
</protein>
<evidence type="ECO:0000256" key="6">
    <source>
        <dbReference type="ARBA" id="ARBA00047899"/>
    </source>
</evidence>
<evidence type="ECO:0000256" key="4">
    <source>
        <dbReference type="ARBA" id="ARBA00023157"/>
    </source>
</evidence>
<evidence type="ECO:0000256" key="2">
    <source>
        <dbReference type="ARBA" id="ARBA00012513"/>
    </source>
</evidence>
<keyword evidence="4" id="KW-1015">Disulfide bond</keyword>
<dbReference type="GO" id="GO:0051707">
    <property type="term" value="P:response to other organism"/>
    <property type="evidence" value="ECO:0007669"/>
    <property type="project" value="UniProtKB-ARBA"/>
</dbReference>
<evidence type="ECO:0000256" key="1">
    <source>
        <dbReference type="ARBA" id="ARBA00004479"/>
    </source>
</evidence>
<reference evidence="10" key="1">
    <citation type="submission" date="2020-10" db="EMBL/GenBank/DDBJ databases">
        <authorList>
            <person name="Han B."/>
            <person name="Lu T."/>
            <person name="Zhao Q."/>
            <person name="Huang X."/>
            <person name="Zhao Y."/>
        </authorList>
    </citation>
    <scope>NUCLEOTIDE SEQUENCE</scope>
</reference>
<accession>A0A811RDG1</accession>
<comment type="catalytic activity">
    <reaction evidence="7">
        <text>L-seryl-[protein] + ATP = O-phospho-L-seryl-[protein] + ADP + H(+)</text>
        <dbReference type="Rhea" id="RHEA:17989"/>
        <dbReference type="Rhea" id="RHEA-COMP:9863"/>
        <dbReference type="Rhea" id="RHEA-COMP:11604"/>
        <dbReference type="ChEBI" id="CHEBI:15378"/>
        <dbReference type="ChEBI" id="CHEBI:29999"/>
        <dbReference type="ChEBI" id="CHEBI:30616"/>
        <dbReference type="ChEBI" id="CHEBI:83421"/>
        <dbReference type="ChEBI" id="CHEBI:456216"/>
        <dbReference type="EC" id="2.7.11.1"/>
    </reaction>
</comment>
<gene>
    <name evidence="10" type="ORF">NCGR_LOCUS51613</name>
</gene>
<evidence type="ECO:0000256" key="7">
    <source>
        <dbReference type="ARBA" id="ARBA00048679"/>
    </source>
</evidence>
<dbReference type="EC" id="2.7.11.1" evidence="2"/>
<keyword evidence="11" id="KW-1185">Reference proteome</keyword>
<dbReference type="OrthoDB" id="1936886at2759"/>
<evidence type="ECO:0000256" key="5">
    <source>
        <dbReference type="ARBA" id="ARBA00023170"/>
    </source>
</evidence>
<sequence>MSIRKRLDHLIGLHIVFSLFIFGPATPVSDMIATGIYHRWRQYPSLGRGLIHAWLLLPTWGADEAAICWVANRDHPLNDTSGVLVLTTLGTLLLLDGSNNSVWSSGCSTRSSSPATSARLLESGNFVVQGQDDSTFQWQSFDYSSNVLLPGMKIGKNLWNGDGWYLSWWRSATDPGMGSYRYITELGGGTPENVMRNSNDGTKRYRTGPWNGERFDGVPEMASFATNFSYHYQVTVSPSEATYSYTAKQPGAPYSQVKLGEAGRSDPAARVG</sequence>
<dbReference type="PANTHER" id="PTHR32444">
    <property type="entry name" value="BULB-TYPE LECTIN DOMAIN-CONTAINING PROTEIN"/>
    <property type="match status" value="1"/>
</dbReference>
<keyword evidence="3" id="KW-0732">Signal</keyword>
<dbReference type="PROSITE" id="PS50927">
    <property type="entry name" value="BULB_LECTIN"/>
    <property type="match status" value="1"/>
</dbReference>
<evidence type="ECO:0000256" key="3">
    <source>
        <dbReference type="ARBA" id="ARBA00022729"/>
    </source>
</evidence>
<dbReference type="Gene3D" id="2.90.10.10">
    <property type="entry name" value="Bulb-type lectin domain"/>
    <property type="match status" value="1"/>
</dbReference>
<dbReference type="InterPro" id="IPR036426">
    <property type="entry name" value="Bulb-type_lectin_dom_sf"/>
</dbReference>
<evidence type="ECO:0000256" key="8">
    <source>
        <dbReference type="SAM" id="MobiDB-lite"/>
    </source>
</evidence>
<name>A0A811RDG1_9POAL</name>
<dbReference type="InterPro" id="IPR000858">
    <property type="entry name" value="S_locus_glycoprot_dom"/>
</dbReference>
<proteinExistence type="predicted"/>
<evidence type="ECO:0000313" key="11">
    <source>
        <dbReference type="Proteomes" id="UP000604825"/>
    </source>
</evidence>
<dbReference type="SUPFAM" id="SSF51110">
    <property type="entry name" value="alpha-D-mannose-specific plant lectins"/>
    <property type="match status" value="1"/>
</dbReference>
<dbReference type="Pfam" id="PF01453">
    <property type="entry name" value="B_lectin"/>
    <property type="match status" value="1"/>
</dbReference>
<dbReference type="PANTHER" id="PTHR32444:SF236">
    <property type="entry name" value="D-MANNOSE BINDING LECTIN FAMILY PROTEIN, EXPRESSED"/>
    <property type="match status" value="1"/>
</dbReference>
<comment type="catalytic activity">
    <reaction evidence="6">
        <text>L-threonyl-[protein] + ATP = O-phospho-L-threonyl-[protein] + ADP + H(+)</text>
        <dbReference type="Rhea" id="RHEA:46608"/>
        <dbReference type="Rhea" id="RHEA-COMP:11060"/>
        <dbReference type="Rhea" id="RHEA-COMP:11605"/>
        <dbReference type="ChEBI" id="CHEBI:15378"/>
        <dbReference type="ChEBI" id="CHEBI:30013"/>
        <dbReference type="ChEBI" id="CHEBI:30616"/>
        <dbReference type="ChEBI" id="CHEBI:61977"/>
        <dbReference type="ChEBI" id="CHEBI:456216"/>
        <dbReference type="EC" id="2.7.11.1"/>
    </reaction>
</comment>
<dbReference type="Pfam" id="PF00954">
    <property type="entry name" value="S_locus_glycop"/>
    <property type="match status" value="1"/>
</dbReference>